<evidence type="ECO:0000256" key="1">
    <source>
        <dbReference type="SAM" id="Phobius"/>
    </source>
</evidence>
<sequence length="66" mass="7779">MFNNFTQEDDGSICLILVSITFFLVAFAYFSTKLIYKLANQRFAQLVAEQKLIDDQNREHENEKEE</sequence>
<accession>A0A9P1IBC2</accession>
<reference evidence="2" key="1">
    <citation type="submission" date="2022-11" db="EMBL/GenBank/DDBJ databases">
        <authorList>
            <person name="Kikuchi T."/>
        </authorList>
    </citation>
    <scope>NUCLEOTIDE SEQUENCE</scope>
    <source>
        <strain evidence="2">PS1010</strain>
    </source>
</reference>
<evidence type="ECO:0000313" key="3">
    <source>
        <dbReference type="Proteomes" id="UP001152747"/>
    </source>
</evidence>
<name>A0A9P1IBC2_9PELO</name>
<protein>
    <submittedName>
        <fullName evidence="2">Uncharacterized protein</fullName>
    </submittedName>
</protein>
<feature type="transmembrane region" description="Helical" evidence="1">
    <location>
        <begin position="12"/>
        <end position="32"/>
    </location>
</feature>
<keyword evidence="3" id="KW-1185">Reference proteome</keyword>
<dbReference type="Proteomes" id="UP001152747">
    <property type="component" value="Unassembled WGS sequence"/>
</dbReference>
<organism evidence="2 3">
    <name type="scientific">Caenorhabditis angaria</name>
    <dbReference type="NCBI Taxonomy" id="860376"/>
    <lineage>
        <taxon>Eukaryota</taxon>
        <taxon>Metazoa</taxon>
        <taxon>Ecdysozoa</taxon>
        <taxon>Nematoda</taxon>
        <taxon>Chromadorea</taxon>
        <taxon>Rhabditida</taxon>
        <taxon>Rhabditina</taxon>
        <taxon>Rhabditomorpha</taxon>
        <taxon>Rhabditoidea</taxon>
        <taxon>Rhabditidae</taxon>
        <taxon>Peloderinae</taxon>
        <taxon>Caenorhabditis</taxon>
    </lineage>
</organism>
<comment type="caution">
    <text evidence="2">The sequence shown here is derived from an EMBL/GenBank/DDBJ whole genome shotgun (WGS) entry which is preliminary data.</text>
</comment>
<gene>
    <name evidence="2" type="ORF">CAMP_LOCUS4252</name>
</gene>
<proteinExistence type="predicted"/>
<dbReference type="EMBL" id="CANHGI010000002">
    <property type="protein sequence ID" value="CAI5441615.1"/>
    <property type="molecule type" value="Genomic_DNA"/>
</dbReference>
<evidence type="ECO:0000313" key="2">
    <source>
        <dbReference type="EMBL" id="CAI5441615.1"/>
    </source>
</evidence>
<keyword evidence="1" id="KW-0472">Membrane</keyword>
<keyword evidence="1" id="KW-0812">Transmembrane</keyword>
<keyword evidence="1" id="KW-1133">Transmembrane helix</keyword>
<dbReference type="AlphaFoldDB" id="A0A9P1IBC2"/>